<dbReference type="PANTHER" id="PTHR35871:SF1">
    <property type="entry name" value="CXC1-LIKE CYSTEINE CLUSTER ASSOCIATED WITH KDZ TRANSPOSASES DOMAIN-CONTAINING PROTEIN"/>
    <property type="match status" value="1"/>
</dbReference>
<evidence type="ECO:0000313" key="1">
    <source>
        <dbReference type="EMBL" id="GJE94098.1"/>
    </source>
</evidence>
<dbReference type="EMBL" id="BPQB01000037">
    <property type="protein sequence ID" value="GJE94098.1"/>
    <property type="molecule type" value="Genomic_DNA"/>
</dbReference>
<evidence type="ECO:0000313" key="2">
    <source>
        <dbReference type="Proteomes" id="UP000703269"/>
    </source>
</evidence>
<organism evidence="1 2">
    <name type="scientific">Phanerochaete sordida</name>
    <dbReference type="NCBI Taxonomy" id="48140"/>
    <lineage>
        <taxon>Eukaryota</taxon>
        <taxon>Fungi</taxon>
        <taxon>Dikarya</taxon>
        <taxon>Basidiomycota</taxon>
        <taxon>Agaricomycotina</taxon>
        <taxon>Agaricomycetes</taxon>
        <taxon>Polyporales</taxon>
        <taxon>Phanerochaetaceae</taxon>
        <taxon>Phanerochaete</taxon>
    </lineage>
</organism>
<dbReference type="Gene3D" id="3.30.420.10">
    <property type="entry name" value="Ribonuclease H-like superfamily/Ribonuclease H"/>
    <property type="match status" value="1"/>
</dbReference>
<sequence>MRMFLNRYIKGTSTWIAGSLEIARLWEEGETGEYHAKQLRQWTRSFIADRHALPVSQMGTWNEALIEKKPELKEAINSHLLSVGKYVRAMDIVEFLADPLVQLEHGLGGGISLSTAQVWMHKLDYRWTRAAKGQFVDGHERGDVVAYRNKIFLPALEAIDSRLRLWSKEGTEIVVPDALATGPPQRRVVLWYHDESTFYAHDRRLVYWQKGGGSKQPRPKGEGASLMVADFVSADYGWLASPDGKETAQVFFKAGKNRQGYFESEDVLAQATIAMDILQRHYPHDDHILIYDNAPTHKKRSADCPSALHMSMGPTKKQDFYFGVEVPVRDAKTKKPLYKPDGKLEKTKIPMTGARLPDGSSQSLYFPEGHPQAHVFKGMEIVLAERGIDVSKLPAQCGNFKCAPPALDCCCRRVMYNQPDFQEAVSLLEIHCKERGFQVLFLPKFHCELNPIEQCWGTAKRAYRMYPDSSLEAVLETNVAQALAVVDICTIRRFFTRTRRFMDGYRYGLTGKAAAYAERKYSGHRVLPGIDVLEELELEGQLEMVGE</sequence>
<gene>
    <name evidence="1" type="ORF">PsYK624_102660</name>
</gene>
<proteinExistence type="predicted"/>
<name>A0A9P3GDI1_9APHY</name>
<dbReference type="OrthoDB" id="6511194at2759"/>
<dbReference type="GO" id="GO:0003676">
    <property type="term" value="F:nucleic acid binding"/>
    <property type="evidence" value="ECO:0007669"/>
    <property type="project" value="InterPro"/>
</dbReference>
<accession>A0A9P3GDI1</accession>
<dbReference type="Proteomes" id="UP000703269">
    <property type="component" value="Unassembled WGS sequence"/>
</dbReference>
<comment type="caution">
    <text evidence="1">The sequence shown here is derived from an EMBL/GenBank/DDBJ whole genome shotgun (WGS) entry which is preliminary data.</text>
</comment>
<dbReference type="AlphaFoldDB" id="A0A9P3GDI1"/>
<dbReference type="PANTHER" id="PTHR35871">
    <property type="entry name" value="EXPRESSED PROTEIN"/>
    <property type="match status" value="1"/>
</dbReference>
<evidence type="ECO:0008006" key="3">
    <source>
        <dbReference type="Google" id="ProtNLM"/>
    </source>
</evidence>
<dbReference type="InterPro" id="IPR036397">
    <property type="entry name" value="RNaseH_sf"/>
</dbReference>
<reference evidence="1 2" key="1">
    <citation type="submission" date="2021-08" db="EMBL/GenBank/DDBJ databases">
        <title>Draft Genome Sequence of Phanerochaete sordida strain YK-624.</title>
        <authorList>
            <person name="Mori T."/>
            <person name="Dohra H."/>
            <person name="Suzuki T."/>
            <person name="Kawagishi H."/>
            <person name="Hirai H."/>
        </authorList>
    </citation>
    <scope>NUCLEOTIDE SEQUENCE [LARGE SCALE GENOMIC DNA]</scope>
    <source>
        <strain evidence="1 2">YK-624</strain>
    </source>
</reference>
<protein>
    <recommendedName>
        <fullName evidence="3">Tc1-like transposase DDE domain-containing protein</fullName>
    </recommendedName>
</protein>
<keyword evidence="2" id="KW-1185">Reference proteome</keyword>